<protein>
    <submittedName>
        <fullName evidence="1">Arsenical resistance operon trans-acting repressor ArsD</fullName>
    </submittedName>
</protein>
<dbReference type="AlphaFoldDB" id="A0A1J5QKU2"/>
<dbReference type="GO" id="GO:0003677">
    <property type="term" value="F:DNA binding"/>
    <property type="evidence" value="ECO:0007669"/>
    <property type="project" value="InterPro"/>
</dbReference>
<dbReference type="NCBIfam" id="NF033727">
    <property type="entry name" value="chaperon_ArsD"/>
    <property type="match status" value="1"/>
</dbReference>
<sequence>MATVEIFDPAMCCSTGVCGTDVDPTLSRFAADVEWLATQGVTVERATLAQEPGRFASNDVVRTALEVLGTDALPAIVVDGALKSTGAYPAREQIAAWAGVDPTPARAAAAPIMTGSPLPMAGGCCGGGSC</sequence>
<dbReference type="Pfam" id="PF06953">
    <property type="entry name" value="ArsD"/>
    <property type="match status" value="1"/>
</dbReference>
<proteinExistence type="predicted"/>
<evidence type="ECO:0000313" key="1">
    <source>
        <dbReference type="EMBL" id="OIQ83938.1"/>
    </source>
</evidence>
<dbReference type="GO" id="GO:0046685">
    <property type="term" value="P:response to arsenic-containing substance"/>
    <property type="evidence" value="ECO:0007669"/>
    <property type="project" value="InterPro"/>
</dbReference>
<dbReference type="GO" id="GO:0045892">
    <property type="term" value="P:negative regulation of DNA-templated transcription"/>
    <property type="evidence" value="ECO:0007669"/>
    <property type="project" value="InterPro"/>
</dbReference>
<dbReference type="Gene3D" id="3.40.30.10">
    <property type="entry name" value="Glutaredoxin"/>
    <property type="match status" value="1"/>
</dbReference>
<name>A0A1J5QKU2_9ZZZZ</name>
<comment type="caution">
    <text evidence="1">The sequence shown here is derived from an EMBL/GenBank/DDBJ whole genome shotgun (WGS) entry which is preliminary data.</text>
</comment>
<dbReference type="EMBL" id="MLJW01000659">
    <property type="protein sequence ID" value="OIQ83938.1"/>
    <property type="molecule type" value="Genomic_DNA"/>
</dbReference>
<accession>A0A1J5QKU2</accession>
<organism evidence="1">
    <name type="scientific">mine drainage metagenome</name>
    <dbReference type="NCBI Taxonomy" id="410659"/>
    <lineage>
        <taxon>unclassified sequences</taxon>
        <taxon>metagenomes</taxon>
        <taxon>ecological metagenomes</taxon>
    </lineage>
</organism>
<gene>
    <name evidence="1" type="primary">arsD_3</name>
    <name evidence="1" type="ORF">GALL_342620</name>
</gene>
<dbReference type="InterPro" id="IPR010712">
    <property type="entry name" value="Arsenical-R_ArsD"/>
</dbReference>
<reference evidence="1" key="1">
    <citation type="submission" date="2016-10" db="EMBL/GenBank/DDBJ databases">
        <title>Sequence of Gallionella enrichment culture.</title>
        <authorList>
            <person name="Poehlein A."/>
            <person name="Muehling M."/>
            <person name="Daniel R."/>
        </authorList>
    </citation>
    <scope>NUCLEOTIDE SEQUENCE</scope>
</reference>